<keyword evidence="2 4" id="KW-0238">DNA-binding</keyword>
<keyword evidence="3" id="KW-0804">Transcription</keyword>
<dbReference type="PRINTS" id="PR00455">
    <property type="entry name" value="HTHTETR"/>
</dbReference>
<sequence length="206" mass="21442">MDHSGPPWSTVVHVPRMTKEQIDEEILETAAALFARHGIGQTSLQRVADAVGYSKTGLLHRFPTKEALEEATVAHAVERVERIAARVSPLPPGPARDRAVLEALADLAEHRPGLVSFLLTALSQGSAAAGRLDVLGEVVFRSFGAGSVPAGEPLPPEAVARGVRITSAIGGLAVTSLAFCDLAPGAVRPHLLAAALGALGHPDQED</sequence>
<dbReference type="GO" id="GO:0003700">
    <property type="term" value="F:DNA-binding transcription factor activity"/>
    <property type="evidence" value="ECO:0007669"/>
    <property type="project" value="TreeGrafter"/>
</dbReference>
<dbReference type="Proteomes" id="UP000001116">
    <property type="component" value="Chromosome"/>
</dbReference>
<dbReference type="EMBL" id="CP000750">
    <property type="protein sequence ID" value="ABS02245.1"/>
    <property type="molecule type" value="Genomic_DNA"/>
</dbReference>
<accession>A6W606</accession>
<dbReference type="GO" id="GO:0000976">
    <property type="term" value="F:transcription cis-regulatory region binding"/>
    <property type="evidence" value="ECO:0007669"/>
    <property type="project" value="TreeGrafter"/>
</dbReference>
<dbReference type="AlphaFoldDB" id="A6W606"/>
<organism evidence="6 7">
    <name type="scientific">Kineococcus radiotolerans (strain ATCC BAA-149 / DSM 14245 / SRS30216)</name>
    <dbReference type="NCBI Taxonomy" id="266940"/>
    <lineage>
        <taxon>Bacteria</taxon>
        <taxon>Bacillati</taxon>
        <taxon>Actinomycetota</taxon>
        <taxon>Actinomycetes</taxon>
        <taxon>Kineosporiales</taxon>
        <taxon>Kineosporiaceae</taxon>
        <taxon>Kineococcus</taxon>
    </lineage>
</organism>
<dbReference type="InterPro" id="IPR050109">
    <property type="entry name" value="HTH-type_TetR-like_transc_reg"/>
</dbReference>
<protein>
    <submittedName>
        <fullName evidence="6">Transcriptional regulator, TetR family</fullName>
    </submittedName>
</protein>
<dbReference type="KEGG" id="kra:Krad_0756"/>
<evidence type="ECO:0000256" key="1">
    <source>
        <dbReference type="ARBA" id="ARBA00023015"/>
    </source>
</evidence>
<keyword evidence="1" id="KW-0805">Transcription regulation</keyword>
<feature type="domain" description="HTH tetR-type" evidence="5">
    <location>
        <begin position="20"/>
        <end position="80"/>
    </location>
</feature>
<evidence type="ECO:0000313" key="7">
    <source>
        <dbReference type="Proteomes" id="UP000001116"/>
    </source>
</evidence>
<dbReference type="eggNOG" id="COG1309">
    <property type="taxonomic scope" value="Bacteria"/>
</dbReference>
<dbReference type="SUPFAM" id="SSF46689">
    <property type="entry name" value="Homeodomain-like"/>
    <property type="match status" value="1"/>
</dbReference>
<keyword evidence="7" id="KW-1185">Reference proteome</keyword>
<evidence type="ECO:0000256" key="3">
    <source>
        <dbReference type="ARBA" id="ARBA00023163"/>
    </source>
</evidence>
<dbReference type="InterPro" id="IPR001647">
    <property type="entry name" value="HTH_TetR"/>
</dbReference>
<feature type="DNA-binding region" description="H-T-H motif" evidence="4">
    <location>
        <begin position="43"/>
        <end position="62"/>
    </location>
</feature>
<dbReference type="STRING" id="266940.Krad_0756"/>
<name>A6W606_KINRD</name>
<dbReference type="PROSITE" id="PS50977">
    <property type="entry name" value="HTH_TETR_2"/>
    <property type="match status" value="1"/>
</dbReference>
<dbReference type="PANTHER" id="PTHR30055:SF234">
    <property type="entry name" value="HTH-TYPE TRANSCRIPTIONAL REGULATOR BETI"/>
    <property type="match status" value="1"/>
</dbReference>
<dbReference type="Gene3D" id="1.10.357.10">
    <property type="entry name" value="Tetracycline Repressor, domain 2"/>
    <property type="match status" value="1"/>
</dbReference>
<evidence type="ECO:0000313" key="6">
    <source>
        <dbReference type="EMBL" id="ABS02245.1"/>
    </source>
</evidence>
<reference evidence="7" key="1">
    <citation type="journal article" date="2008" name="PLoS ONE">
        <title>Survival in nuclear waste, extreme resistance, and potential applications gleaned from the genome sequence of Kineococcus radiotolerans SRS30216.</title>
        <authorList>
            <person name="Bagwell C.E."/>
            <person name="Bhat S."/>
            <person name="Hawkins G.M."/>
            <person name="Smith B.W."/>
            <person name="Biswas T."/>
            <person name="Hoover T.R."/>
            <person name="Saunders E."/>
            <person name="Han C.S."/>
            <person name="Tsodikov O.V."/>
            <person name="Shimkets L.J."/>
        </authorList>
    </citation>
    <scope>NUCLEOTIDE SEQUENCE [LARGE SCALE GENOMIC DNA]</scope>
    <source>
        <strain evidence="7">ATCC BAA-149 / DSM 14245 / SRS30216</strain>
    </source>
</reference>
<dbReference type="Pfam" id="PF00440">
    <property type="entry name" value="TetR_N"/>
    <property type="match status" value="1"/>
</dbReference>
<evidence type="ECO:0000256" key="2">
    <source>
        <dbReference type="ARBA" id="ARBA00023125"/>
    </source>
</evidence>
<gene>
    <name evidence="6" type="ordered locus">Krad_0756</name>
</gene>
<dbReference type="InterPro" id="IPR009057">
    <property type="entry name" value="Homeodomain-like_sf"/>
</dbReference>
<dbReference type="HOGENOM" id="CLU_083278_0_1_11"/>
<proteinExistence type="predicted"/>
<dbReference type="PANTHER" id="PTHR30055">
    <property type="entry name" value="HTH-TYPE TRANSCRIPTIONAL REGULATOR RUTR"/>
    <property type="match status" value="1"/>
</dbReference>
<evidence type="ECO:0000256" key="4">
    <source>
        <dbReference type="PROSITE-ProRule" id="PRU00335"/>
    </source>
</evidence>
<evidence type="ECO:0000259" key="5">
    <source>
        <dbReference type="PROSITE" id="PS50977"/>
    </source>
</evidence>